<dbReference type="PANTHER" id="PTHR43798:SF33">
    <property type="entry name" value="HYDROLASE, PUTATIVE (AFU_ORTHOLOGUE AFUA_2G14860)-RELATED"/>
    <property type="match status" value="1"/>
</dbReference>
<reference evidence="2" key="1">
    <citation type="submission" date="2016-01" db="EMBL/GenBank/DDBJ databases">
        <title>Complete genome of Planococcus rifietoensis type strain M8.</title>
        <authorList>
            <person name="See-Too W.S."/>
        </authorList>
    </citation>
    <scope>NUCLEOTIDE SEQUENCE [LARGE SCALE GENOMIC DNA]</scope>
    <source>
        <strain evidence="2">M8</strain>
    </source>
</reference>
<dbReference type="EMBL" id="CP013659">
    <property type="protein sequence ID" value="ALS75843.1"/>
    <property type="molecule type" value="Genomic_DNA"/>
</dbReference>
<evidence type="ECO:0000313" key="2">
    <source>
        <dbReference type="EMBL" id="ALS75843.1"/>
    </source>
</evidence>
<dbReference type="Pfam" id="PF12697">
    <property type="entry name" value="Abhydrolase_6"/>
    <property type="match status" value="1"/>
</dbReference>
<sequence length="255" mass="28452">MTKQMEDARVDIGGIQLYCKVLGESTDGPVIVFDSGYGVPTRRWNSVKAEVSSFSQLLIYDRAGLGRSTGDSRPHHSLQNVANLRSLLQEKEIKPPYILVGHSFGGLNVRLYASLYPEEVAGLILLDSCHEDQNKLMADELSPDMQADYYGQFGAEGTLAEFEESLEQVRKYKTLGNIPLTVVTGGNQPDHTEESWNHWMNFQRDLASLSTNSRHVILEDAGHSVHIDNPEAVVSEIREMVNSLKSPNHLLKRNS</sequence>
<dbReference type="SUPFAM" id="SSF53474">
    <property type="entry name" value="alpha/beta-Hydrolases"/>
    <property type="match status" value="1"/>
</dbReference>
<dbReference type="Gene3D" id="3.40.50.1820">
    <property type="entry name" value="alpha/beta hydrolase"/>
    <property type="match status" value="1"/>
</dbReference>
<dbReference type="PANTHER" id="PTHR43798">
    <property type="entry name" value="MONOACYLGLYCEROL LIPASE"/>
    <property type="match status" value="1"/>
</dbReference>
<dbReference type="STRING" id="200991.AUC31_11865"/>
<feature type="domain" description="AB hydrolase-1" evidence="1">
    <location>
        <begin position="32"/>
        <end position="235"/>
    </location>
</feature>
<keyword evidence="2" id="KW-0378">Hydrolase</keyword>
<dbReference type="InterPro" id="IPR000073">
    <property type="entry name" value="AB_hydrolase_1"/>
</dbReference>
<dbReference type="Proteomes" id="UP000067683">
    <property type="component" value="Chromosome"/>
</dbReference>
<accession>A0A0U2XRW1</accession>
<dbReference type="GO" id="GO:0016020">
    <property type="term" value="C:membrane"/>
    <property type="evidence" value="ECO:0007669"/>
    <property type="project" value="TreeGrafter"/>
</dbReference>
<evidence type="ECO:0000259" key="1">
    <source>
        <dbReference type="Pfam" id="PF12697"/>
    </source>
</evidence>
<dbReference type="AlphaFoldDB" id="A0A0U2XRW1"/>
<proteinExistence type="predicted"/>
<protein>
    <submittedName>
        <fullName evidence="2">2-hydroxy-6-oxononatrienedioate hydrolase</fullName>
    </submittedName>
</protein>
<dbReference type="InterPro" id="IPR050266">
    <property type="entry name" value="AB_hydrolase_sf"/>
</dbReference>
<dbReference type="OrthoDB" id="59888at2"/>
<evidence type="ECO:0000313" key="3">
    <source>
        <dbReference type="Proteomes" id="UP000067683"/>
    </source>
</evidence>
<dbReference type="InterPro" id="IPR029058">
    <property type="entry name" value="AB_hydrolase_fold"/>
</dbReference>
<keyword evidence="3" id="KW-1185">Reference proteome</keyword>
<organism evidence="2 3">
    <name type="scientific">Planococcus rifietoensis</name>
    <dbReference type="NCBI Taxonomy" id="200991"/>
    <lineage>
        <taxon>Bacteria</taxon>
        <taxon>Bacillati</taxon>
        <taxon>Bacillota</taxon>
        <taxon>Bacilli</taxon>
        <taxon>Bacillales</taxon>
        <taxon>Caryophanaceae</taxon>
        <taxon>Planococcus</taxon>
    </lineage>
</organism>
<dbReference type="RefSeq" id="WP_058382546.1">
    <property type="nucleotide sequence ID" value="NZ_CP013659.2"/>
</dbReference>
<dbReference type="GO" id="GO:0016787">
    <property type="term" value="F:hydrolase activity"/>
    <property type="evidence" value="ECO:0007669"/>
    <property type="project" value="UniProtKB-KW"/>
</dbReference>
<dbReference type="KEGG" id="prt:AUC31_11865"/>
<gene>
    <name evidence="2" type="ORF">AUC31_11865</name>
</gene>
<name>A0A0U2XRW1_9BACL</name>